<accession>A0A2R5GKJ6</accession>
<dbReference type="InterPro" id="IPR001849">
    <property type="entry name" value="PH_domain"/>
</dbReference>
<reference evidence="3 4" key="1">
    <citation type="submission" date="2017-12" db="EMBL/GenBank/DDBJ databases">
        <title>Sequencing, de novo assembly and annotation of complete genome of a new Thraustochytrid species, strain FCC1311.</title>
        <authorList>
            <person name="Sedici K."/>
            <person name="Godart F."/>
            <person name="Aiese Cigliano R."/>
            <person name="Sanseverino W."/>
            <person name="Barakat M."/>
            <person name="Ortet P."/>
            <person name="Marechal E."/>
            <person name="Cagnac O."/>
            <person name="Amato A."/>
        </authorList>
    </citation>
    <scope>NUCLEOTIDE SEQUENCE [LARGE SCALE GENOMIC DNA]</scope>
</reference>
<feature type="region of interest" description="Disordered" evidence="1">
    <location>
        <begin position="298"/>
        <end position="339"/>
    </location>
</feature>
<dbReference type="PANTHER" id="PTHR43173:SF3">
    <property type="entry name" value="ABC1 FAMILY PROTEIN"/>
    <property type="match status" value="1"/>
</dbReference>
<name>A0A2R5GKJ6_9STRA</name>
<feature type="domain" description="PH" evidence="2">
    <location>
        <begin position="181"/>
        <end position="287"/>
    </location>
</feature>
<organism evidence="3 4">
    <name type="scientific">Hondaea fermentalgiana</name>
    <dbReference type="NCBI Taxonomy" id="2315210"/>
    <lineage>
        <taxon>Eukaryota</taxon>
        <taxon>Sar</taxon>
        <taxon>Stramenopiles</taxon>
        <taxon>Bigyra</taxon>
        <taxon>Labyrinthulomycetes</taxon>
        <taxon>Thraustochytrida</taxon>
        <taxon>Thraustochytriidae</taxon>
        <taxon>Hondaea</taxon>
    </lineage>
</organism>
<dbReference type="OrthoDB" id="40088at2759"/>
<evidence type="ECO:0000256" key="1">
    <source>
        <dbReference type="SAM" id="MobiDB-lite"/>
    </source>
</evidence>
<dbReference type="InterPro" id="IPR051130">
    <property type="entry name" value="Mito_struct-func_regulator"/>
</dbReference>
<dbReference type="CDD" id="cd05121">
    <property type="entry name" value="ABC1_ADCK3-like"/>
    <property type="match status" value="1"/>
</dbReference>
<evidence type="ECO:0000313" key="3">
    <source>
        <dbReference type="EMBL" id="GBG29143.1"/>
    </source>
</evidence>
<dbReference type="InterPro" id="IPR011009">
    <property type="entry name" value="Kinase-like_dom_sf"/>
</dbReference>
<sequence>MDLFAQDLLGGDPEEMDKIHSAVAEETLSSAEALQRAARALEKLVDDRPDVAKDIMCGVVVLALVKDTPSKLLVDLKAGSPGPGGAMRPSAKANEECSDDGTKADIRVIFEAEEQFRGVMSRRLEFAKLMQLGQIKIEGALRAKMKLMGLADVGKRLEREAQARRNEAAMASISWENEPLRGNYRGNLEKKSEWLKNWNQRYFTLEWDPFNRPTLSYAPRQGDPPRSVVELHSSCSVEARVTSRRDKLGQAAFALIDRRSGEDILVLCAPSDKARAIWLRNIKAAITARARARTQAATTASIAGDSLPPTPRRLDTSSLGGSFREPRNAKAATPGLGGPEATTIADHRLDTNSSLSPKLEAELAAQLVAAGVESHSTFILRKIGWRLVPLLVGAGIALNALATMEEGNRFDPAGPSPTSSVPWTSTRFLQSTLASAFSWVSSLPAWQTLSNWSQGFNSGSLPPWVWSTMSFPFRRWPGAALVLASGFAARFACTSPVFTLARRRFTVLSLAARLIVDLKITELKTRDMPPVHADATWRVKHRAVAEQVYAGALSLGGLWVKLAQHMGARADAMPEGIVNVLSRLQDAVPPTPFAKLKPHLERELGQRIEDVFEDFQETPIAAASIGQVHTGRLRSNGAHVVIKVQHPGVDRLLRQDVQNMGLIATWISVVDSKFSGLVREVVDHWRKNVLNELDFLNETENMRCVGANLASCDDVYASVPTAIDELCTRRVITMRFVRGSKVTDFERLAEVGVIGLSARTALADDLCNAFAHQIFIGGLANADPHPGNILVAKREDVANGEIMRLPACAPSQDTKRAVPVILDFGLALHIPDNVRLGLARLVLAASQLDAGGIFEGSDRLGIRLTRENLLNDFGDVQHLLRDTAPPEESRREMVERIEIGKRKWEEQNFEIPIESFPPELVLMVRSLNLLRALCSSLEVRQPFVRTLASWARRALLERYPAPERPLLATGLKHMVGKGHLATLIQDAIRGCKDHVTGIQVAVLGPGTEERVLVAAGQLSHVDCRPVSMSTLFPSKALAQSLAQMCAHNVFARRGATVSEEETALLSGDLSQVSFDPTAVPGDFETKNVGDWASQLQFVRSNVGADADAPSLGAELPYELSHLAFSWGWAVMALLQEDDSDAGEECVLAKEARRLGGDGLRVGLESVKEAESLLETGALAQSSFPVERLLEQHGIRDVGSMGAAETLQAGDANPLSMVSETVPTLKGKEFWADPRIANLPRLAAACLPAMNALCTAEALAQTLHSLAVSEKLDSMGSLEGKAVDRIRTLAMSSSKSDPFAAGHVGLRQFKFSGKDGHSQTTAIGQIAFGGNAMLTFPDHSLTVCVLVNELSMDATPTQACFNAIYQYLGLSPEGDF</sequence>
<keyword evidence="3" id="KW-0418">Kinase</keyword>
<dbReference type="InParanoid" id="A0A2R5GKJ6"/>
<feature type="region of interest" description="Disordered" evidence="1">
    <location>
        <begin position="79"/>
        <end position="99"/>
    </location>
</feature>
<dbReference type="Pfam" id="PF00169">
    <property type="entry name" value="PH"/>
    <property type="match status" value="1"/>
</dbReference>
<protein>
    <submittedName>
        <fullName evidence="3">Atypical kinase COQ8A, mitochondrial</fullName>
    </submittedName>
</protein>
<keyword evidence="3" id="KW-0808">Transferase</keyword>
<comment type="caution">
    <text evidence="3">The sequence shown here is derived from an EMBL/GenBank/DDBJ whole genome shotgun (WGS) entry which is preliminary data.</text>
</comment>
<proteinExistence type="predicted"/>
<dbReference type="GO" id="GO:0016301">
    <property type="term" value="F:kinase activity"/>
    <property type="evidence" value="ECO:0007669"/>
    <property type="project" value="UniProtKB-KW"/>
</dbReference>
<dbReference type="PROSITE" id="PS50003">
    <property type="entry name" value="PH_DOMAIN"/>
    <property type="match status" value="1"/>
</dbReference>
<evidence type="ECO:0000313" key="4">
    <source>
        <dbReference type="Proteomes" id="UP000241890"/>
    </source>
</evidence>
<dbReference type="SUPFAM" id="SSF50729">
    <property type="entry name" value="PH domain-like"/>
    <property type="match status" value="1"/>
</dbReference>
<dbReference type="Gene3D" id="2.30.29.30">
    <property type="entry name" value="Pleckstrin-homology domain (PH domain)/Phosphotyrosine-binding domain (PTB)"/>
    <property type="match status" value="1"/>
</dbReference>
<dbReference type="Proteomes" id="UP000241890">
    <property type="component" value="Unassembled WGS sequence"/>
</dbReference>
<dbReference type="PANTHER" id="PTHR43173">
    <property type="entry name" value="ABC1 FAMILY PROTEIN"/>
    <property type="match status" value="1"/>
</dbReference>
<dbReference type="Pfam" id="PF03109">
    <property type="entry name" value="ABC1"/>
    <property type="match status" value="1"/>
</dbReference>
<dbReference type="EMBL" id="BEYU01000053">
    <property type="protein sequence ID" value="GBG29143.1"/>
    <property type="molecule type" value="Genomic_DNA"/>
</dbReference>
<gene>
    <name evidence="3" type="ORF">FCC1311_053662</name>
</gene>
<dbReference type="SUPFAM" id="SSF56112">
    <property type="entry name" value="Protein kinase-like (PK-like)"/>
    <property type="match status" value="1"/>
</dbReference>
<dbReference type="SMART" id="SM00233">
    <property type="entry name" value="PH"/>
    <property type="match status" value="1"/>
</dbReference>
<keyword evidence="4" id="KW-1185">Reference proteome</keyword>
<dbReference type="InterPro" id="IPR011993">
    <property type="entry name" value="PH-like_dom_sf"/>
</dbReference>
<evidence type="ECO:0000259" key="2">
    <source>
        <dbReference type="PROSITE" id="PS50003"/>
    </source>
</evidence>
<dbReference type="InterPro" id="IPR004147">
    <property type="entry name" value="ABC1_dom"/>
</dbReference>